<protein>
    <submittedName>
        <fullName evidence="2">Uncharacterized protein</fullName>
    </submittedName>
</protein>
<dbReference type="STRING" id="1348612.A0A397JFR7"/>
<evidence type="ECO:0000313" key="3">
    <source>
        <dbReference type="Proteomes" id="UP000266861"/>
    </source>
</evidence>
<gene>
    <name evidence="2" type="ORF">Glove_51g1</name>
</gene>
<name>A0A397JFR7_9GLOM</name>
<keyword evidence="3" id="KW-1185">Reference proteome</keyword>
<dbReference type="EMBL" id="PQFF01000048">
    <property type="protein sequence ID" value="RHZ86427.1"/>
    <property type="molecule type" value="Genomic_DNA"/>
</dbReference>
<proteinExistence type="predicted"/>
<organism evidence="2 3">
    <name type="scientific">Diversispora epigaea</name>
    <dbReference type="NCBI Taxonomy" id="1348612"/>
    <lineage>
        <taxon>Eukaryota</taxon>
        <taxon>Fungi</taxon>
        <taxon>Fungi incertae sedis</taxon>
        <taxon>Mucoromycota</taxon>
        <taxon>Glomeromycotina</taxon>
        <taxon>Glomeromycetes</taxon>
        <taxon>Diversisporales</taxon>
        <taxon>Diversisporaceae</taxon>
        <taxon>Diversispora</taxon>
    </lineage>
</organism>
<reference evidence="2 3" key="1">
    <citation type="submission" date="2018-08" db="EMBL/GenBank/DDBJ databases">
        <title>Genome and evolution of the arbuscular mycorrhizal fungus Diversispora epigaea (formerly Glomus versiforme) and its bacterial endosymbionts.</title>
        <authorList>
            <person name="Sun X."/>
            <person name="Fei Z."/>
            <person name="Harrison M."/>
        </authorList>
    </citation>
    <scope>NUCLEOTIDE SEQUENCE [LARGE SCALE GENOMIC DNA]</scope>
    <source>
        <strain evidence="2 3">IT104</strain>
    </source>
</reference>
<dbReference type="Proteomes" id="UP000266861">
    <property type="component" value="Unassembled WGS sequence"/>
</dbReference>
<accession>A0A397JFR7</accession>
<dbReference type="OrthoDB" id="2444747at2759"/>
<comment type="caution">
    <text evidence="2">The sequence shown here is derived from an EMBL/GenBank/DDBJ whole genome shotgun (WGS) entry which is preliminary data.</text>
</comment>
<dbReference type="AlphaFoldDB" id="A0A397JFR7"/>
<evidence type="ECO:0000256" key="1">
    <source>
        <dbReference type="SAM" id="MobiDB-lite"/>
    </source>
</evidence>
<sequence>MVILARTAILLAVEEEDNEITTFLQDYIRRKSNRNIHEISTNDETPVINKRPEVDEIEKPVNDKTPINDKIPANNKTPTNNEISVNGEKPVNEISAINKRLISNDVYKINSNINTELENNDQIDENEDKTEQDNKIIKTNLKSVKNLNKITNKGRSSKRWYCSIEKEQGSRGGSKTRGSYRCRVCNQVGYNAAFHKSVAINKRLISNDVYKINSNINTELENNDQIDENEDKTEQDNKIIKTNLKSVKNLNKITNKGRSSKRWYCSIEKEQGSRGGSKTRGSYRCRVCNQVGYNAAFHKSVGK</sequence>
<feature type="region of interest" description="Disordered" evidence="1">
    <location>
        <begin position="61"/>
        <end position="82"/>
    </location>
</feature>
<evidence type="ECO:0000313" key="2">
    <source>
        <dbReference type="EMBL" id="RHZ86427.1"/>
    </source>
</evidence>